<accession>A0A059BSC4</accession>
<proteinExistence type="predicted"/>
<feature type="region of interest" description="Disordered" evidence="1">
    <location>
        <begin position="86"/>
        <end position="113"/>
    </location>
</feature>
<dbReference type="InterPro" id="IPR039624">
    <property type="entry name" value="LEA1/2/D7/KIN2"/>
</dbReference>
<reference evidence="2" key="1">
    <citation type="submission" date="2013-07" db="EMBL/GenBank/DDBJ databases">
        <title>The genome of Eucalyptus grandis.</title>
        <authorList>
            <person name="Schmutz J."/>
            <person name="Hayes R."/>
            <person name="Myburg A."/>
            <person name="Tuskan G."/>
            <person name="Grattapaglia D."/>
            <person name="Rokhsar D.S."/>
        </authorList>
    </citation>
    <scope>NUCLEOTIDE SEQUENCE</scope>
    <source>
        <tissue evidence="2">Leaf extractions</tissue>
    </source>
</reference>
<name>A0A059BSC4_EUCGR</name>
<dbReference type="PANTHER" id="PTHR34191:SF9">
    <property type="entry name" value="F6D8.10"/>
    <property type="match status" value="1"/>
</dbReference>
<dbReference type="AlphaFoldDB" id="A0A059BSC4"/>
<sequence length="113" mass="11755">MANQGQDIGYAAGQMTGQAQLKKEECMDQASNEYQATMDKLSGTTPNSGYDIKGQATNFLQQTGEQVKSMAHGAAEAVKSTLGMNNDAAGDAAATVNPPNNPSYPANNPASRV</sequence>
<dbReference type="InParanoid" id="A0A059BSC4"/>
<dbReference type="FunCoup" id="A0A059BSC4">
    <property type="interactions" value="1"/>
</dbReference>
<dbReference type="EMBL" id="KK198758">
    <property type="protein sequence ID" value="KCW68987.1"/>
    <property type="molecule type" value="Genomic_DNA"/>
</dbReference>
<evidence type="ECO:0000256" key="1">
    <source>
        <dbReference type="SAM" id="MobiDB-lite"/>
    </source>
</evidence>
<dbReference type="eggNOG" id="ENOG502SFZB">
    <property type="taxonomic scope" value="Eukaryota"/>
</dbReference>
<dbReference type="PANTHER" id="PTHR34191">
    <property type="entry name" value="LATE EMBRYOGENESIS ABUNDANT PROTEIN (LEA) FAMILY PROTEIN"/>
    <property type="match status" value="1"/>
</dbReference>
<dbReference type="KEGG" id="egr:104451929"/>
<evidence type="ECO:0000313" key="2">
    <source>
        <dbReference type="EMBL" id="KCW68987.1"/>
    </source>
</evidence>
<dbReference type="STRING" id="71139.A0A059BSC4"/>
<dbReference type="OrthoDB" id="1894923at2759"/>
<gene>
    <name evidence="2" type="ORF">EUGRSUZ_F02549</name>
</gene>
<dbReference type="OMA" id="HAGESKG"/>
<protein>
    <submittedName>
        <fullName evidence="2">Uncharacterized protein</fullName>
    </submittedName>
</protein>
<organism evidence="2">
    <name type="scientific">Eucalyptus grandis</name>
    <name type="common">Flooded gum</name>
    <dbReference type="NCBI Taxonomy" id="71139"/>
    <lineage>
        <taxon>Eukaryota</taxon>
        <taxon>Viridiplantae</taxon>
        <taxon>Streptophyta</taxon>
        <taxon>Embryophyta</taxon>
        <taxon>Tracheophyta</taxon>
        <taxon>Spermatophyta</taxon>
        <taxon>Magnoliopsida</taxon>
        <taxon>eudicotyledons</taxon>
        <taxon>Gunneridae</taxon>
        <taxon>Pentapetalae</taxon>
        <taxon>rosids</taxon>
        <taxon>malvids</taxon>
        <taxon>Myrtales</taxon>
        <taxon>Myrtaceae</taxon>
        <taxon>Myrtoideae</taxon>
        <taxon>Eucalypteae</taxon>
        <taxon>Eucalyptus</taxon>
    </lineage>
</organism>
<dbReference type="Gramene" id="KCW68987">
    <property type="protein sequence ID" value="KCW68987"/>
    <property type="gene ID" value="EUGRSUZ_F02549"/>
</dbReference>